<evidence type="ECO:0000313" key="3">
    <source>
        <dbReference type="Proteomes" id="UP000013827"/>
    </source>
</evidence>
<dbReference type="Proteomes" id="UP000013827">
    <property type="component" value="Unassembled WGS sequence"/>
</dbReference>
<keyword evidence="1" id="KW-0732">Signal</keyword>
<accession>A0A0D3JVJ8</accession>
<dbReference type="KEGG" id="ehx:EMIHUDRAFT_235616"/>
<keyword evidence="3" id="KW-1185">Reference proteome</keyword>
<reference evidence="3" key="1">
    <citation type="journal article" date="2013" name="Nature">
        <title>Pan genome of the phytoplankton Emiliania underpins its global distribution.</title>
        <authorList>
            <person name="Read B.A."/>
            <person name="Kegel J."/>
            <person name="Klute M.J."/>
            <person name="Kuo A."/>
            <person name="Lefebvre S.C."/>
            <person name="Maumus F."/>
            <person name="Mayer C."/>
            <person name="Miller J."/>
            <person name="Monier A."/>
            <person name="Salamov A."/>
            <person name="Young J."/>
            <person name="Aguilar M."/>
            <person name="Claverie J.M."/>
            <person name="Frickenhaus S."/>
            <person name="Gonzalez K."/>
            <person name="Herman E.K."/>
            <person name="Lin Y.C."/>
            <person name="Napier J."/>
            <person name="Ogata H."/>
            <person name="Sarno A.F."/>
            <person name="Shmutz J."/>
            <person name="Schroeder D."/>
            <person name="de Vargas C."/>
            <person name="Verret F."/>
            <person name="von Dassow P."/>
            <person name="Valentin K."/>
            <person name="Van de Peer Y."/>
            <person name="Wheeler G."/>
            <person name="Dacks J.B."/>
            <person name="Delwiche C.F."/>
            <person name="Dyhrman S.T."/>
            <person name="Glockner G."/>
            <person name="John U."/>
            <person name="Richards T."/>
            <person name="Worden A.Z."/>
            <person name="Zhang X."/>
            <person name="Grigoriev I.V."/>
            <person name="Allen A.E."/>
            <person name="Bidle K."/>
            <person name="Borodovsky M."/>
            <person name="Bowler C."/>
            <person name="Brownlee C."/>
            <person name="Cock J.M."/>
            <person name="Elias M."/>
            <person name="Gladyshev V.N."/>
            <person name="Groth M."/>
            <person name="Guda C."/>
            <person name="Hadaegh A."/>
            <person name="Iglesias-Rodriguez M.D."/>
            <person name="Jenkins J."/>
            <person name="Jones B.M."/>
            <person name="Lawson T."/>
            <person name="Leese F."/>
            <person name="Lindquist E."/>
            <person name="Lobanov A."/>
            <person name="Lomsadze A."/>
            <person name="Malik S.B."/>
            <person name="Marsh M.E."/>
            <person name="Mackinder L."/>
            <person name="Mock T."/>
            <person name="Mueller-Roeber B."/>
            <person name="Pagarete A."/>
            <person name="Parker M."/>
            <person name="Probert I."/>
            <person name="Quesneville H."/>
            <person name="Raines C."/>
            <person name="Rensing S.A."/>
            <person name="Riano-Pachon D.M."/>
            <person name="Richier S."/>
            <person name="Rokitta S."/>
            <person name="Shiraiwa Y."/>
            <person name="Soanes D.M."/>
            <person name="van der Giezen M."/>
            <person name="Wahlund T.M."/>
            <person name="Williams B."/>
            <person name="Wilson W."/>
            <person name="Wolfe G."/>
            <person name="Wurch L.L."/>
        </authorList>
    </citation>
    <scope>NUCLEOTIDE SEQUENCE</scope>
</reference>
<dbReference type="GeneID" id="17273078"/>
<name>A0A0D3JVJ8_EMIH1</name>
<dbReference type="PaxDb" id="2903-EOD27533"/>
<evidence type="ECO:0000313" key="2">
    <source>
        <dbReference type="EnsemblProtists" id="EOD27533"/>
    </source>
</evidence>
<organism evidence="2 3">
    <name type="scientific">Emiliania huxleyi (strain CCMP1516)</name>
    <dbReference type="NCBI Taxonomy" id="280463"/>
    <lineage>
        <taxon>Eukaryota</taxon>
        <taxon>Haptista</taxon>
        <taxon>Haptophyta</taxon>
        <taxon>Prymnesiophyceae</taxon>
        <taxon>Isochrysidales</taxon>
        <taxon>Noelaerhabdaceae</taxon>
        <taxon>Emiliania</taxon>
    </lineage>
</organism>
<protein>
    <submittedName>
        <fullName evidence="2">Uncharacterized protein</fullName>
    </submittedName>
</protein>
<feature type="chain" id="PRO_5044203293" evidence="1">
    <location>
        <begin position="17"/>
        <end position="110"/>
    </location>
</feature>
<sequence length="110" mass="11113">MATSSLLLLMLAGSSALRLPVGTTPAVAVSRAPATAMLFGAQGQSSKNPVKKAKKEEQPEGGFGGFVRFITTGGQTINDFGISPTVVAGAAAWILFAGNILLGANSGYSQ</sequence>
<evidence type="ECO:0000256" key="1">
    <source>
        <dbReference type="SAM" id="SignalP"/>
    </source>
</evidence>
<proteinExistence type="predicted"/>
<dbReference type="HOGENOM" id="CLU_2175811_0_0_1"/>
<dbReference type="AlphaFoldDB" id="A0A0D3JVJ8"/>
<reference evidence="2" key="2">
    <citation type="submission" date="2024-10" db="UniProtKB">
        <authorList>
            <consortium name="EnsemblProtists"/>
        </authorList>
    </citation>
    <scope>IDENTIFICATION</scope>
</reference>
<dbReference type="RefSeq" id="XP_005779962.1">
    <property type="nucleotide sequence ID" value="XM_005779905.1"/>
</dbReference>
<feature type="signal peptide" evidence="1">
    <location>
        <begin position="1"/>
        <end position="16"/>
    </location>
</feature>
<dbReference type="EnsemblProtists" id="EOD27533">
    <property type="protein sequence ID" value="EOD27533"/>
    <property type="gene ID" value="EMIHUDRAFT_235616"/>
</dbReference>